<reference evidence="2 3" key="2">
    <citation type="submission" date="2014-03" db="EMBL/GenBank/DDBJ databases">
        <title>The Genome Sequence of Anncaliia algerae insect isolate PRA339.</title>
        <authorList>
            <consortium name="The Broad Institute Genome Sequencing Platform"/>
            <consortium name="The Broad Institute Genome Sequencing Center for Infectious Disease"/>
            <person name="Cuomo C."/>
            <person name="Becnel J."/>
            <person name="Sanscrainte N."/>
            <person name="Walker B."/>
            <person name="Young S.K."/>
            <person name="Zeng Q."/>
            <person name="Gargeya S."/>
            <person name="Fitzgerald M."/>
            <person name="Haas B."/>
            <person name="Abouelleil A."/>
            <person name="Alvarado L."/>
            <person name="Arachchi H.M."/>
            <person name="Berlin A.M."/>
            <person name="Chapman S.B."/>
            <person name="Dewar J."/>
            <person name="Goldberg J."/>
            <person name="Griggs A."/>
            <person name="Gujja S."/>
            <person name="Hansen M."/>
            <person name="Howarth C."/>
            <person name="Imamovic A."/>
            <person name="Larimer J."/>
            <person name="McCowan C."/>
            <person name="Murphy C."/>
            <person name="Neiman D."/>
            <person name="Pearson M."/>
            <person name="Priest M."/>
            <person name="Roberts A."/>
            <person name="Saif S."/>
            <person name="Shea T."/>
            <person name="Sisk P."/>
            <person name="Sykes S."/>
            <person name="Wortman J."/>
            <person name="Nusbaum C."/>
            <person name="Birren B."/>
        </authorList>
    </citation>
    <scope>NUCLEOTIDE SEQUENCE [LARGE SCALE GENOMIC DNA]</scope>
    <source>
        <strain evidence="2 3">PRA339</strain>
    </source>
</reference>
<sequence length="396" mass="47619">MNKCIIFYFYYSFKNLFIKVFLNIYLKIKLKLKPMEIIHKLENSREQQGYTQKNYEKYSKHIRNLLRFFKKENKITTLPVECELFLAKSLSTNQNKLKRKYLKKLMELCSQFKENELGMSSYFKGMGYYLREEYNEAIGSFVQCRSFFVNYKLFLKEIDNLLDLCADKFQVVSLRPVKSKAYWNDIELQFETEEEKNEFFKFQRKEIKGKGFDVSLKNFILKTHFKKENLINLIKKDNTEKLRSIKEKAKQLFLTVKEFSFFLEKNYVSSEHVNSLYKESQGLFHFFKNLEERKNGNLQVEKDIYDFKTPESFKEVDNFFDKLKHTIEFDSKEVKKKFMDYLQKSITVEPSQINLPFLPVLYDLAYDFIEYEVNTKQQGGISKLISKFSSSFSLKK</sequence>
<dbReference type="HOGENOM" id="CLU_071633_0_0_1"/>
<dbReference type="EMBL" id="KK365250">
    <property type="protein sequence ID" value="KCZ79597.1"/>
    <property type="molecule type" value="Genomic_DNA"/>
</dbReference>
<dbReference type="VEuPathDB" id="MicrosporidiaDB:H312_03004"/>
<evidence type="ECO:0000313" key="2">
    <source>
        <dbReference type="EMBL" id="KCZ79597.1"/>
    </source>
</evidence>
<evidence type="ECO:0000313" key="3">
    <source>
        <dbReference type="Proteomes" id="UP000030655"/>
    </source>
</evidence>
<dbReference type="OrthoDB" id="10255118at2759"/>
<gene>
    <name evidence="2" type="ORF">H312_03004</name>
</gene>
<keyword evidence="3" id="KW-1185">Reference proteome</keyword>
<proteinExistence type="predicted"/>
<evidence type="ECO:0000256" key="1">
    <source>
        <dbReference type="SAM" id="Phobius"/>
    </source>
</evidence>
<reference evidence="3" key="1">
    <citation type="submission" date="2013-02" db="EMBL/GenBank/DDBJ databases">
        <authorList>
            <consortium name="The Broad Institute Genome Sequencing Platform"/>
            <person name="Cuomo C."/>
            <person name="Becnel J."/>
            <person name="Sanscrainte N."/>
            <person name="Walker B."/>
            <person name="Young S.K."/>
            <person name="Zeng Q."/>
            <person name="Gargeya S."/>
            <person name="Fitzgerald M."/>
            <person name="Haas B."/>
            <person name="Abouelleil A."/>
            <person name="Alvarado L."/>
            <person name="Arachchi H.M."/>
            <person name="Berlin A.M."/>
            <person name="Chapman S.B."/>
            <person name="Dewar J."/>
            <person name="Goldberg J."/>
            <person name="Griggs A."/>
            <person name="Gujja S."/>
            <person name="Hansen M."/>
            <person name="Howarth C."/>
            <person name="Imamovic A."/>
            <person name="Larimer J."/>
            <person name="McCowan C."/>
            <person name="Murphy C."/>
            <person name="Neiman D."/>
            <person name="Pearson M."/>
            <person name="Priest M."/>
            <person name="Roberts A."/>
            <person name="Saif S."/>
            <person name="Shea T."/>
            <person name="Sisk P."/>
            <person name="Sykes S."/>
            <person name="Wortman J."/>
            <person name="Nusbaum C."/>
            <person name="Birren B."/>
        </authorList>
    </citation>
    <scope>NUCLEOTIDE SEQUENCE [LARGE SCALE GENOMIC DNA]</scope>
    <source>
        <strain evidence="3">PRA339</strain>
    </source>
</reference>
<dbReference type="Proteomes" id="UP000030655">
    <property type="component" value="Unassembled WGS sequence"/>
</dbReference>
<accession>A0A059EXM5</accession>
<keyword evidence="1" id="KW-0472">Membrane</keyword>
<keyword evidence="1" id="KW-1133">Transmembrane helix</keyword>
<feature type="transmembrane region" description="Helical" evidence="1">
    <location>
        <begin position="6"/>
        <end position="26"/>
    </location>
</feature>
<keyword evidence="1" id="KW-0812">Transmembrane</keyword>
<protein>
    <submittedName>
        <fullName evidence="2">Uncharacterized protein</fullName>
    </submittedName>
</protein>
<dbReference type="AlphaFoldDB" id="A0A059EXM5"/>
<organism evidence="2 3">
    <name type="scientific">Anncaliia algerae PRA339</name>
    <dbReference type="NCBI Taxonomy" id="1288291"/>
    <lineage>
        <taxon>Eukaryota</taxon>
        <taxon>Fungi</taxon>
        <taxon>Fungi incertae sedis</taxon>
        <taxon>Microsporidia</taxon>
        <taxon>Tubulinosematoidea</taxon>
        <taxon>Tubulinosematidae</taxon>
        <taxon>Anncaliia</taxon>
    </lineage>
</organism>
<name>A0A059EXM5_9MICR</name>